<feature type="domain" description="Xylose isomerase-like TIM barrel" evidence="1">
    <location>
        <begin position="25"/>
        <end position="241"/>
    </location>
</feature>
<reference evidence="2" key="1">
    <citation type="submission" date="2020-08" db="EMBL/GenBank/DDBJ databases">
        <title>Genome public.</title>
        <authorList>
            <person name="Liu C."/>
            <person name="Sun Q."/>
        </authorList>
    </citation>
    <scope>NUCLEOTIDE SEQUENCE</scope>
    <source>
        <strain evidence="2">BX8</strain>
    </source>
</reference>
<keyword evidence="2" id="KW-0413">Isomerase</keyword>
<dbReference type="PANTHER" id="PTHR12110">
    <property type="entry name" value="HYDROXYPYRUVATE ISOMERASE"/>
    <property type="match status" value="1"/>
</dbReference>
<dbReference type="InterPro" id="IPR036237">
    <property type="entry name" value="Xyl_isomerase-like_sf"/>
</dbReference>
<proteinExistence type="predicted"/>
<organism evidence="2 3">
    <name type="scientific">Anaerofilum hominis</name>
    <dbReference type="NCBI Taxonomy" id="2763016"/>
    <lineage>
        <taxon>Bacteria</taxon>
        <taxon>Bacillati</taxon>
        <taxon>Bacillota</taxon>
        <taxon>Clostridia</taxon>
        <taxon>Eubacteriales</taxon>
        <taxon>Oscillospiraceae</taxon>
        <taxon>Anaerofilum</taxon>
    </lineage>
</organism>
<keyword evidence="3" id="KW-1185">Reference proteome</keyword>
<dbReference type="Proteomes" id="UP000659630">
    <property type="component" value="Unassembled WGS sequence"/>
</dbReference>
<dbReference type="SUPFAM" id="SSF51658">
    <property type="entry name" value="Xylose isomerase-like"/>
    <property type="match status" value="1"/>
</dbReference>
<dbReference type="PANTHER" id="PTHR12110:SF41">
    <property type="entry name" value="INOSOSE DEHYDRATASE"/>
    <property type="match status" value="1"/>
</dbReference>
<dbReference type="RefSeq" id="WP_186887565.1">
    <property type="nucleotide sequence ID" value="NZ_JACONZ010000002.1"/>
</dbReference>
<dbReference type="Gene3D" id="3.20.20.150">
    <property type="entry name" value="Divalent-metal-dependent TIM barrel enzymes"/>
    <property type="match status" value="1"/>
</dbReference>
<evidence type="ECO:0000313" key="2">
    <source>
        <dbReference type="EMBL" id="MBC5581201.1"/>
    </source>
</evidence>
<dbReference type="AlphaFoldDB" id="A0A923I9A9"/>
<evidence type="ECO:0000259" key="1">
    <source>
        <dbReference type="Pfam" id="PF01261"/>
    </source>
</evidence>
<dbReference type="GO" id="GO:0016853">
    <property type="term" value="F:isomerase activity"/>
    <property type="evidence" value="ECO:0007669"/>
    <property type="project" value="UniProtKB-KW"/>
</dbReference>
<sequence length="249" mass="27430">MKKGYQLFSALELCQSAEGLLDTIRRIGEMGYDGVEFFDYAGVPAAQLRAALREAGLEGFNSHVSLDRWQNDLDAEIAYAVEAGIPMLTVPYIAPELRNATTYARLAAELPGYADRCEAAGLTVGYHNHDFEFAPWDGGILLDTLLAVDARVRLELDTFWAMYAGRDPVACMKEYSGRLAIIHVKDYLDRTVQPPVFCAIGTGKMENVPVVRQARDLALGWVVVEQDNSQIDVLESARLSLEGLQALGL</sequence>
<evidence type="ECO:0000313" key="3">
    <source>
        <dbReference type="Proteomes" id="UP000659630"/>
    </source>
</evidence>
<dbReference type="InterPro" id="IPR013022">
    <property type="entry name" value="Xyl_isomerase-like_TIM-brl"/>
</dbReference>
<comment type="caution">
    <text evidence="2">The sequence shown here is derived from an EMBL/GenBank/DDBJ whole genome shotgun (WGS) entry which is preliminary data.</text>
</comment>
<accession>A0A923I9A9</accession>
<dbReference type="Pfam" id="PF01261">
    <property type="entry name" value="AP_endonuc_2"/>
    <property type="match status" value="1"/>
</dbReference>
<name>A0A923I9A9_9FIRM</name>
<gene>
    <name evidence="2" type="ORF">H8S23_06745</name>
</gene>
<dbReference type="InterPro" id="IPR050312">
    <property type="entry name" value="IolE/XylAMocC-like"/>
</dbReference>
<dbReference type="EMBL" id="JACONZ010000002">
    <property type="protein sequence ID" value="MBC5581201.1"/>
    <property type="molecule type" value="Genomic_DNA"/>
</dbReference>
<protein>
    <submittedName>
        <fullName evidence="2">Sugar phosphate isomerase/epimerase</fullName>
    </submittedName>
</protein>